<keyword evidence="2" id="KW-1185">Reference proteome</keyword>
<organism evidence="1 2">
    <name type="scientific">Coturnix japonica</name>
    <name type="common">Japanese quail</name>
    <name type="synonym">Coturnix coturnix japonica</name>
    <dbReference type="NCBI Taxonomy" id="93934"/>
    <lineage>
        <taxon>Eukaryota</taxon>
        <taxon>Metazoa</taxon>
        <taxon>Chordata</taxon>
        <taxon>Craniata</taxon>
        <taxon>Vertebrata</taxon>
        <taxon>Euteleostomi</taxon>
        <taxon>Archelosauria</taxon>
        <taxon>Archosauria</taxon>
        <taxon>Dinosauria</taxon>
        <taxon>Saurischia</taxon>
        <taxon>Theropoda</taxon>
        <taxon>Coelurosauria</taxon>
        <taxon>Aves</taxon>
        <taxon>Neognathae</taxon>
        <taxon>Galloanserae</taxon>
        <taxon>Galliformes</taxon>
        <taxon>Phasianidae</taxon>
        <taxon>Perdicinae</taxon>
        <taxon>Coturnix</taxon>
    </lineage>
</organism>
<protein>
    <submittedName>
        <fullName evidence="1">Uncharacterized protein</fullName>
    </submittedName>
</protein>
<dbReference type="Ensembl" id="ENSCJPT00005025662.1">
    <property type="protein sequence ID" value="ENSCJPP00005018430.1"/>
    <property type="gene ID" value="ENSCJPG00005015009.1"/>
</dbReference>
<sequence length="180" mass="19620">MGGAEQHWNGFGKGGLKTGMMRVVSTASRCLLLLHRVRFSLKSDYLPGTRKILTAAPEKQTQLRHGAIRWNRHCTRAPIAELEGFFSFVIPPMTIPDVSCSGSFLFFLADGSDGITLPAHGNKQEMGRGSSASCLRYHSLADLLGATPLYPTVPPHLVLQLQPIGHQCFPAATRDSQALH</sequence>
<accession>A0A8C2YDH8</accession>
<evidence type="ECO:0000313" key="1">
    <source>
        <dbReference type="Ensembl" id="ENSCJPP00005018430.1"/>
    </source>
</evidence>
<reference evidence="1" key="1">
    <citation type="submission" date="2015-11" db="EMBL/GenBank/DDBJ databases">
        <authorList>
            <consortium name="International Coturnix japonica Genome Analysis Consortium"/>
            <person name="Warren W."/>
            <person name="Burt D.W."/>
            <person name="Antin P.B."/>
            <person name="Lanford R."/>
            <person name="Gros J."/>
            <person name="Wilson R.K."/>
        </authorList>
    </citation>
    <scope>NUCLEOTIDE SEQUENCE [LARGE SCALE GENOMIC DNA]</scope>
</reference>
<reference evidence="1" key="2">
    <citation type="submission" date="2025-08" db="UniProtKB">
        <authorList>
            <consortium name="Ensembl"/>
        </authorList>
    </citation>
    <scope>IDENTIFICATION</scope>
</reference>
<proteinExistence type="predicted"/>
<dbReference type="Proteomes" id="UP000694412">
    <property type="component" value="Chromosome 11"/>
</dbReference>
<evidence type="ECO:0000313" key="2">
    <source>
        <dbReference type="Proteomes" id="UP000694412"/>
    </source>
</evidence>
<reference evidence="1" key="3">
    <citation type="submission" date="2025-09" db="UniProtKB">
        <authorList>
            <consortium name="Ensembl"/>
        </authorList>
    </citation>
    <scope>IDENTIFICATION</scope>
</reference>
<dbReference type="AlphaFoldDB" id="A0A8C2YDH8"/>
<name>A0A8C2YDH8_COTJA</name>